<keyword evidence="5" id="KW-0175">Coiled coil</keyword>
<name>A4VDM3_TETTS</name>
<dbReference type="AlphaFoldDB" id="A4VDM3"/>
<evidence type="ECO:0000256" key="4">
    <source>
        <dbReference type="ARBA" id="ARBA00022807"/>
    </source>
</evidence>
<dbReference type="InParanoid" id="A4VDM3"/>
<comment type="similarity">
    <text evidence="1">Belongs to the peptidase C48 family.</text>
</comment>
<evidence type="ECO:0000256" key="5">
    <source>
        <dbReference type="SAM" id="Coils"/>
    </source>
</evidence>
<feature type="domain" description="Ubiquitin-like protease family profile" evidence="6">
    <location>
        <begin position="471"/>
        <end position="651"/>
    </location>
</feature>
<proteinExistence type="inferred from homology"/>
<dbReference type="STRING" id="312017.A4VDM3"/>
<evidence type="ECO:0000313" key="7">
    <source>
        <dbReference type="EMBL" id="EDK31630.1"/>
    </source>
</evidence>
<dbReference type="PANTHER" id="PTHR12606:SF1">
    <property type="entry name" value="UBIQUITIN-LIKE-SPECIFIC PROTEASE 1A"/>
    <property type="match status" value="1"/>
</dbReference>
<dbReference type="HOGENOM" id="CLU_385671_0_0_1"/>
<evidence type="ECO:0000256" key="3">
    <source>
        <dbReference type="ARBA" id="ARBA00022801"/>
    </source>
</evidence>
<dbReference type="InterPro" id="IPR038765">
    <property type="entry name" value="Papain-like_cys_pep_sf"/>
</dbReference>
<evidence type="ECO:0000313" key="8">
    <source>
        <dbReference type="Proteomes" id="UP000009168"/>
    </source>
</evidence>
<dbReference type="SUPFAM" id="SSF54001">
    <property type="entry name" value="Cysteine proteinases"/>
    <property type="match status" value="1"/>
</dbReference>
<dbReference type="PANTHER" id="PTHR12606">
    <property type="entry name" value="SENTRIN/SUMO-SPECIFIC PROTEASE"/>
    <property type="match status" value="1"/>
</dbReference>
<dbReference type="OrthoDB" id="1939479at2759"/>
<evidence type="ECO:0000259" key="6">
    <source>
        <dbReference type="PROSITE" id="PS50600"/>
    </source>
</evidence>
<accession>A4VDM3</accession>
<sequence length="717" mass="85818">MNQHNPKKNEDLPEFQEKLFNQTVAKPQIANKDKPKNIVQQSNQQNCQRGTKIMQFNKNQQNQSYLTSLIFKSAKIDSFSVELPSYDQQYSQLMGILDERTIGTNESVLKRTRNSKEELCTKFIQQISYMFDYKNEIIQKKNFLEEKSLRLFQKLFKVLESKINEIADTKKENEQKEKLEEKFENQLKQKNLKFYDEVYQLFKQTKQNDSQLGEQYQQVSSYPQENNQIQMRYADAQPNSQGINLMLGQRNNQQINAAVNQYHDMRMHEEQVSYNQMSTAAQLHSQDSAFMKGHSQNQQRGMMNQHNQMRMEEEHNFQNQMELNRGQNIDSQIKENIHIQQEEEIQNKVASNFSKDQIKFFYENVDVEKALQVYFMYQELQENLDQLNKDLKQNVEEKIYSKKGSINKLFEELKQRINRQICQLPINYFVLKQKEVFEYYQLPQYNETNCNIQAFEKYLAEQNKNIIAYQIKFSLEDLRRLTKDQLINDNLLDCYASYLRESHRNMKQQNQYVNKNDMSEIIIFSHLFFETQYESMRIKKDEAKAFMDQIYPTSQLFQPEFIDRFGFIVNVDLHGIKHWIFLGVYNKTREIIYYDSASSNNAYYKNISTALVTYFQQISGLQYTNKKADKCPRQTNGTDCGMFVLKYMQNFAYDTPQEFDQAHITELREKMYTFFPMLSYQKELKKIDYETLQYFEGRVKTRYDEIQPIISNNIKIC</sequence>
<keyword evidence="4" id="KW-0788">Thiol protease</keyword>
<evidence type="ECO:0000256" key="2">
    <source>
        <dbReference type="ARBA" id="ARBA00022670"/>
    </source>
</evidence>
<dbReference type="GO" id="GO:0006508">
    <property type="term" value="P:proteolysis"/>
    <property type="evidence" value="ECO:0007669"/>
    <property type="project" value="UniProtKB-KW"/>
</dbReference>
<dbReference type="GeneID" id="7823859"/>
<dbReference type="GO" id="GO:0016929">
    <property type="term" value="F:deSUMOylase activity"/>
    <property type="evidence" value="ECO:0007669"/>
    <property type="project" value="TreeGrafter"/>
</dbReference>
<gene>
    <name evidence="7" type="ORF">TTHERM_00621289</name>
</gene>
<keyword evidence="8" id="KW-1185">Reference proteome</keyword>
<dbReference type="Gene3D" id="3.40.395.10">
    <property type="entry name" value="Adenoviral Proteinase, Chain A"/>
    <property type="match status" value="1"/>
</dbReference>
<protein>
    <submittedName>
        <fullName evidence="7">Ulp1 protease family, carboxy-terminal domain protein</fullName>
    </submittedName>
</protein>
<keyword evidence="3" id="KW-0378">Hydrolase</keyword>
<dbReference type="PROSITE" id="PS50600">
    <property type="entry name" value="ULP_PROTEASE"/>
    <property type="match status" value="1"/>
</dbReference>
<dbReference type="KEGG" id="tet:TTHERM_00621289"/>
<feature type="coiled-coil region" evidence="5">
    <location>
        <begin position="159"/>
        <end position="193"/>
    </location>
</feature>
<dbReference type="GO" id="GO:0016926">
    <property type="term" value="P:protein desumoylation"/>
    <property type="evidence" value="ECO:0007669"/>
    <property type="project" value="TreeGrafter"/>
</dbReference>
<dbReference type="Pfam" id="PF02902">
    <property type="entry name" value="Peptidase_C48"/>
    <property type="match status" value="1"/>
</dbReference>
<dbReference type="GO" id="GO:0005634">
    <property type="term" value="C:nucleus"/>
    <property type="evidence" value="ECO:0007669"/>
    <property type="project" value="TreeGrafter"/>
</dbReference>
<dbReference type="InterPro" id="IPR003653">
    <property type="entry name" value="Peptidase_C48_C"/>
</dbReference>
<keyword evidence="2 7" id="KW-0645">Protease</keyword>
<reference evidence="8" key="1">
    <citation type="journal article" date="2006" name="PLoS Biol.">
        <title>Macronuclear genome sequence of the ciliate Tetrahymena thermophila, a model eukaryote.</title>
        <authorList>
            <person name="Eisen J.A."/>
            <person name="Coyne R.S."/>
            <person name="Wu M."/>
            <person name="Wu D."/>
            <person name="Thiagarajan M."/>
            <person name="Wortman J.R."/>
            <person name="Badger J.H."/>
            <person name="Ren Q."/>
            <person name="Amedeo P."/>
            <person name="Jones K.M."/>
            <person name="Tallon L.J."/>
            <person name="Delcher A.L."/>
            <person name="Salzberg S.L."/>
            <person name="Silva J.C."/>
            <person name="Haas B.J."/>
            <person name="Majoros W.H."/>
            <person name="Farzad M."/>
            <person name="Carlton J.M."/>
            <person name="Smith R.K. Jr."/>
            <person name="Garg J."/>
            <person name="Pearlman R.E."/>
            <person name="Karrer K.M."/>
            <person name="Sun L."/>
            <person name="Manning G."/>
            <person name="Elde N.C."/>
            <person name="Turkewitz A.P."/>
            <person name="Asai D.J."/>
            <person name="Wilkes D.E."/>
            <person name="Wang Y."/>
            <person name="Cai H."/>
            <person name="Collins K."/>
            <person name="Stewart B.A."/>
            <person name="Lee S.R."/>
            <person name="Wilamowska K."/>
            <person name="Weinberg Z."/>
            <person name="Ruzzo W.L."/>
            <person name="Wloga D."/>
            <person name="Gaertig J."/>
            <person name="Frankel J."/>
            <person name="Tsao C.-C."/>
            <person name="Gorovsky M.A."/>
            <person name="Keeling P.J."/>
            <person name="Waller R.F."/>
            <person name="Patron N.J."/>
            <person name="Cherry J.M."/>
            <person name="Stover N.A."/>
            <person name="Krieger C.J."/>
            <person name="del Toro C."/>
            <person name="Ryder H.F."/>
            <person name="Williamson S.C."/>
            <person name="Barbeau R.A."/>
            <person name="Hamilton E.P."/>
            <person name="Orias E."/>
        </authorList>
    </citation>
    <scope>NUCLEOTIDE SEQUENCE [LARGE SCALE GENOMIC DNA]</scope>
    <source>
        <strain evidence="8">SB210</strain>
    </source>
</reference>
<dbReference type="Proteomes" id="UP000009168">
    <property type="component" value="Unassembled WGS sequence"/>
</dbReference>
<organism evidence="7 8">
    <name type="scientific">Tetrahymena thermophila (strain SB210)</name>
    <dbReference type="NCBI Taxonomy" id="312017"/>
    <lineage>
        <taxon>Eukaryota</taxon>
        <taxon>Sar</taxon>
        <taxon>Alveolata</taxon>
        <taxon>Ciliophora</taxon>
        <taxon>Intramacronucleata</taxon>
        <taxon>Oligohymenophorea</taxon>
        <taxon>Hymenostomatida</taxon>
        <taxon>Tetrahymenina</taxon>
        <taxon>Tetrahymenidae</taxon>
        <taxon>Tetrahymena</taxon>
    </lineage>
</organism>
<dbReference type="EMBL" id="GG662661">
    <property type="protein sequence ID" value="EDK31630.1"/>
    <property type="molecule type" value="Genomic_DNA"/>
</dbReference>
<dbReference type="RefSeq" id="XP_001471390.1">
    <property type="nucleotide sequence ID" value="XM_001471340.2"/>
</dbReference>
<evidence type="ECO:0000256" key="1">
    <source>
        <dbReference type="ARBA" id="ARBA00005234"/>
    </source>
</evidence>